<reference evidence="2 3" key="1">
    <citation type="submission" date="2023-10" db="EMBL/GenBank/DDBJ databases">
        <title>Pseudomonas otitidis isolated from a paediatric patient with cystic fibrosis in Chile.</title>
        <authorList>
            <person name="Amsteins-Romero L."/>
            <person name="Opazo-Capurro A."/>
            <person name="Matus-Kohler M."/>
            <person name="Gonzalez-Rocha G."/>
        </authorList>
    </citation>
    <scope>NUCLEOTIDE SEQUENCE [LARGE SCALE GENOMIC DNA]</scope>
    <source>
        <strain evidence="2 3">P-714</strain>
    </source>
</reference>
<organism evidence="2 3">
    <name type="scientific">Metapseudomonas otitidis</name>
    <dbReference type="NCBI Taxonomy" id="319939"/>
    <lineage>
        <taxon>Bacteria</taxon>
        <taxon>Pseudomonadati</taxon>
        <taxon>Pseudomonadota</taxon>
        <taxon>Gammaproteobacteria</taxon>
        <taxon>Pseudomonadales</taxon>
        <taxon>Pseudomonadaceae</taxon>
        <taxon>Metapseudomonas</taxon>
    </lineage>
</organism>
<dbReference type="InterPro" id="IPR035965">
    <property type="entry name" value="PAS-like_dom_sf"/>
</dbReference>
<keyword evidence="3" id="KW-1185">Reference proteome</keyword>
<feature type="domain" description="PAC" evidence="1">
    <location>
        <begin position="21"/>
        <end position="70"/>
    </location>
</feature>
<dbReference type="InterPro" id="IPR000700">
    <property type="entry name" value="PAS-assoc_C"/>
</dbReference>
<dbReference type="SUPFAM" id="SSF55785">
    <property type="entry name" value="PYP-like sensor domain (PAS domain)"/>
    <property type="match status" value="1"/>
</dbReference>
<feature type="non-terminal residue" evidence="2">
    <location>
        <position position="1"/>
    </location>
</feature>
<dbReference type="Proteomes" id="UP001273935">
    <property type="component" value="Unassembled WGS sequence"/>
</dbReference>
<evidence type="ECO:0000259" key="1">
    <source>
        <dbReference type="PROSITE" id="PS50113"/>
    </source>
</evidence>
<dbReference type="EMBL" id="JAWJUL010000559">
    <property type="protein sequence ID" value="MDV3444017.1"/>
    <property type="molecule type" value="Genomic_DNA"/>
</dbReference>
<feature type="non-terminal residue" evidence="2">
    <location>
        <position position="70"/>
    </location>
</feature>
<accession>A0ABU3Y1I3</accession>
<evidence type="ECO:0000313" key="3">
    <source>
        <dbReference type="Proteomes" id="UP001273935"/>
    </source>
</evidence>
<proteinExistence type="predicted"/>
<dbReference type="PROSITE" id="PS50113">
    <property type="entry name" value="PAC"/>
    <property type="match status" value="1"/>
</dbReference>
<evidence type="ECO:0000313" key="2">
    <source>
        <dbReference type="EMBL" id="MDV3444017.1"/>
    </source>
</evidence>
<gene>
    <name evidence="2" type="ORF">R0G64_32315</name>
</gene>
<comment type="caution">
    <text evidence="2">The sequence shown here is derived from an EMBL/GenBank/DDBJ whole genome shotgun (WGS) entry which is preliminary data.</text>
</comment>
<protein>
    <recommendedName>
        <fullName evidence="1">PAC domain-containing protein</fullName>
    </recommendedName>
</protein>
<dbReference type="RefSeq" id="WP_317234928.1">
    <property type="nucleotide sequence ID" value="NZ_JAWJUL010000559.1"/>
</dbReference>
<name>A0ABU3Y1I3_9GAMM</name>
<dbReference type="Gene3D" id="3.30.450.20">
    <property type="entry name" value="PAS domain"/>
    <property type="match status" value="1"/>
</dbReference>
<sequence>VFGDAEHAVVFAEDVLQPVAHEFEEVAVGGHHLAGEEIWLEATYLPIQNGLGQTLRIMKIATDITAQIEA</sequence>